<gene>
    <name evidence="1" type="ORF">DFH08DRAFT_824143</name>
</gene>
<dbReference type="Proteomes" id="UP001218218">
    <property type="component" value="Unassembled WGS sequence"/>
</dbReference>
<reference evidence="1" key="1">
    <citation type="submission" date="2023-03" db="EMBL/GenBank/DDBJ databases">
        <title>Massive genome expansion in bonnet fungi (Mycena s.s.) driven by repeated elements and novel gene families across ecological guilds.</title>
        <authorList>
            <consortium name="Lawrence Berkeley National Laboratory"/>
            <person name="Harder C.B."/>
            <person name="Miyauchi S."/>
            <person name="Viragh M."/>
            <person name="Kuo A."/>
            <person name="Thoen E."/>
            <person name="Andreopoulos B."/>
            <person name="Lu D."/>
            <person name="Skrede I."/>
            <person name="Drula E."/>
            <person name="Henrissat B."/>
            <person name="Morin E."/>
            <person name="Kohler A."/>
            <person name="Barry K."/>
            <person name="LaButti K."/>
            <person name="Morin E."/>
            <person name="Salamov A."/>
            <person name="Lipzen A."/>
            <person name="Mereny Z."/>
            <person name="Hegedus B."/>
            <person name="Baldrian P."/>
            <person name="Stursova M."/>
            <person name="Weitz H."/>
            <person name="Taylor A."/>
            <person name="Grigoriev I.V."/>
            <person name="Nagy L.G."/>
            <person name="Martin F."/>
            <person name="Kauserud H."/>
        </authorList>
    </citation>
    <scope>NUCLEOTIDE SEQUENCE</scope>
    <source>
        <strain evidence="1">CBHHK002</strain>
    </source>
</reference>
<evidence type="ECO:0000313" key="1">
    <source>
        <dbReference type="EMBL" id="KAJ7307831.1"/>
    </source>
</evidence>
<dbReference type="EMBL" id="JARIHO010000087">
    <property type="protein sequence ID" value="KAJ7307831.1"/>
    <property type="molecule type" value="Genomic_DNA"/>
</dbReference>
<proteinExistence type="predicted"/>
<name>A0AAD6Z4S4_9AGAR</name>
<sequence length="169" mass="18133">MQLRFFANRTTATPAAATNAGVGAAGAQPVTVKRRGDKVPLAFMIKTAKEMAEYWDGHLSKRSKKGSTKGELPGKEVAIKLEEDARENRALLDGINALTAVIKDSFTIQDKRPDQWMKTSFSQAVTNLQPTETSNSGTMAMLIVMVQAVAGIANSLTINGHLPIQAGAY</sequence>
<accession>A0AAD6Z4S4</accession>
<protein>
    <submittedName>
        <fullName evidence="1">Uncharacterized protein</fullName>
    </submittedName>
</protein>
<keyword evidence="2" id="KW-1185">Reference proteome</keyword>
<evidence type="ECO:0000313" key="2">
    <source>
        <dbReference type="Proteomes" id="UP001218218"/>
    </source>
</evidence>
<comment type="caution">
    <text evidence="1">The sequence shown here is derived from an EMBL/GenBank/DDBJ whole genome shotgun (WGS) entry which is preliminary data.</text>
</comment>
<dbReference type="AlphaFoldDB" id="A0AAD6Z4S4"/>
<organism evidence="1 2">
    <name type="scientific">Mycena albidolilacea</name>
    <dbReference type="NCBI Taxonomy" id="1033008"/>
    <lineage>
        <taxon>Eukaryota</taxon>
        <taxon>Fungi</taxon>
        <taxon>Dikarya</taxon>
        <taxon>Basidiomycota</taxon>
        <taxon>Agaricomycotina</taxon>
        <taxon>Agaricomycetes</taxon>
        <taxon>Agaricomycetidae</taxon>
        <taxon>Agaricales</taxon>
        <taxon>Marasmiineae</taxon>
        <taxon>Mycenaceae</taxon>
        <taxon>Mycena</taxon>
    </lineage>
</organism>